<comment type="caution">
    <text evidence="7">The sequence shown here is derived from an EMBL/GenBank/DDBJ whole genome shotgun (WGS) entry which is preliminary data.</text>
</comment>
<dbReference type="GO" id="GO:0016020">
    <property type="term" value="C:membrane"/>
    <property type="evidence" value="ECO:0007669"/>
    <property type="project" value="UniProtKB-SubCell"/>
</dbReference>
<evidence type="ECO:0000256" key="5">
    <source>
        <dbReference type="SAM" id="Phobius"/>
    </source>
</evidence>
<evidence type="ECO:0000256" key="2">
    <source>
        <dbReference type="ARBA" id="ARBA00022692"/>
    </source>
</evidence>
<dbReference type="EMBL" id="DRIG01000075">
    <property type="protein sequence ID" value="HEC78894.1"/>
    <property type="molecule type" value="Genomic_DNA"/>
</dbReference>
<feature type="transmembrane region" description="Helical" evidence="5">
    <location>
        <begin position="120"/>
        <end position="138"/>
    </location>
</feature>
<feature type="transmembrane region" description="Helical" evidence="5">
    <location>
        <begin position="24"/>
        <end position="43"/>
    </location>
</feature>
<evidence type="ECO:0000313" key="8">
    <source>
        <dbReference type="Proteomes" id="UP000885826"/>
    </source>
</evidence>
<dbReference type="InterPro" id="IPR006977">
    <property type="entry name" value="Yip1_dom"/>
</dbReference>
<dbReference type="Pfam" id="PF04893">
    <property type="entry name" value="Yip1"/>
    <property type="match status" value="1"/>
</dbReference>
<proteinExistence type="predicted"/>
<feature type="transmembrane region" description="Helical" evidence="5">
    <location>
        <begin position="150"/>
        <end position="172"/>
    </location>
</feature>
<accession>A0A9C9K0P5</accession>
<gene>
    <name evidence="7" type="ORF">ENI34_07100</name>
</gene>
<evidence type="ECO:0000256" key="4">
    <source>
        <dbReference type="ARBA" id="ARBA00023136"/>
    </source>
</evidence>
<feature type="transmembrane region" description="Helical" evidence="5">
    <location>
        <begin position="83"/>
        <end position="108"/>
    </location>
</feature>
<feature type="transmembrane region" description="Helical" evidence="5">
    <location>
        <begin position="201"/>
        <end position="219"/>
    </location>
</feature>
<organism evidence="7 8">
    <name type="scientific">candidate division WOR-3 bacterium</name>
    <dbReference type="NCBI Taxonomy" id="2052148"/>
    <lineage>
        <taxon>Bacteria</taxon>
        <taxon>Bacteria division WOR-3</taxon>
    </lineage>
</organism>
<protein>
    <recommendedName>
        <fullName evidence="6">Yip1 domain-containing protein</fullName>
    </recommendedName>
</protein>
<feature type="domain" description="Yip1" evidence="6">
    <location>
        <begin position="6"/>
        <end position="215"/>
    </location>
</feature>
<dbReference type="AlphaFoldDB" id="A0A9C9K0P5"/>
<keyword evidence="4 5" id="KW-0472">Membrane</keyword>
<reference evidence="7" key="1">
    <citation type="journal article" date="2020" name="mSystems">
        <title>Genome- and Community-Level Interaction Insights into Carbon Utilization and Element Cycling Functions of Hydrothermarchaeota in Hydrothermal Sediment.</title>
        <authorList>
            <person name="Zhou Z."/>
            <person name="Liu Y."/>
            <person name="Xu W."/>
            <person name="Pan J."/>
            <person name="Luo Z.H."/>
            <person name="Li M."/>
        </authorList>
    </citation>
    <scope>NUCLEOTIDE SEQUENCE</scope>
    <source>
        <strain evidence="7">HyVt-388</strain>
    </source>
</reference>
<feature type="transmembrane region" description="Helical" evidence="5">
    <location>
        <begin position="178"/>
        <end position="194"/>
    </location>
</feature>
<name>A0A9C9K0P5_UNCW3</name>
<evidence type="ECO:0000256" key="1">
    <source>
        <dbReference type="ARBA" id="ARBA00004141"/>
    </source>
</evidence>
<evidence type="ECO:0000313" key="7">
    <source>
        <dbReference type="EMBL" id="HEC78894.1"/>
    </source>
</evidence>
<comment type="subcellular location">
    <subcellularLocation>
        <location evidence="1">Membrane</location>
        <topology evidence="1">Multi-pass membrane protein</topology>
    </subcellularLocation>
</comment>
<evidence type="ECO:0000259" key="6">
    <source>
        <dbReference type="Pfam" id="PF04893"/>
    </source>
</evidence>
<dbReference type="Proteomes" id="UP000885826">
    <property type="component" value="Unassembled WGS sequence"/>
</dbReference>
<keyword evidence="2 5" id="KW-0812">Transmembrane</keyword>
<evidence type="ECO:0000256" key="3">
    <source>
        <dbReference type="ARBA" id="ARBA00022989"/>
    </source>
</evidence>
<sequence>MNKVIDIFHAPIKVFTSLKEKPEWVTPFVIILIITALGAAFVISTTRGNEELKIQQEEAMRERGLSDEQIEQAMQFTEGPLPIILGAISAPIFTAIVLVLFAVVLNLFIPLFGGKSGFKFIFPVVCFSSLVEVPQMILKSIIVAVSKSPFVTTSLALFVPTLSKSSFTYQLLNGFDFFILWEMILVAVGINITNEIKKKNAYILVFIIWVVSIFLQIGLNSLGGRRG</sequence>
<keyword evidence="3 5" id="KW-1133">Transmembrane helix</keyword>